<comment type="caution">
    <text evidence="2">The sequence shown here is derived from an EMBL/GenBank/DDBJ whole genome shotgun (WGS) entry which is preliminary data.</text>
</comment>
<keyword evidence="1" id="KW-0732">Signal</keyword>
<evidence type="ECO:0000313" key="2">
    <source>
        <dbReference type="EMBL" id="VDI52554.1"/>
    </source>
</evidence>
<dbReference type="Proteomes" id="UP000596742">
    <property type="component" value="Unassembled WGS sequence"/>
</dbReference>
<evidence type="ECO:0000313" key="3">
    <source>
        <dbReference type="Proteomes" id="UP000596742"/>
    </source>
</evidence>
<proteinExistence type="predicted"/>
<organism evidence="2 3">
    <name type="scientific">Mytilus galloprovincialis</name>
    <name type="common">Mediterranean mussel</name>
    <dbReference type="NCBI Taxonomy" id="29158"/>
    <lineage>
        <taxon>Eukaryota</taxon>
        <taxon>Metazoa</taxon>
        <taxon>Spiralia</taxon>
        <taxon>Lophotrochozoa</taxon>
        <taxon>Mollusca</taxon>
        <taxon>Bivalvia</taxon>
        <taxon>Autobranchia</taxon>
        <taxon>Pteriomorphia</taxon>
        <taxon>Mytilida</taxon>
        <taxon>Mytiloidea</taxon>
        <taxon>Mytilidae</taxon>
        <taxon>Mytilinae</taxon>
        <taxon>Mytilus</taxon>
    </lineage>
</organism>
<name>A0A8B6FMV8_MYTGA</name>
<protein>
    <recommendedName>
        <fullName evidence="4">Secreted protein</fullName>
    </recommendedName>
</protein>
<evidence type="ECO:0000256" key="1">
    <source>
        <dbReference type="SAM" id="SignalP"/>
    </source>
</evidence>
<feature type="signal peptide" evidence="1">
    <location>
        <begin position="1"/>
        <end position="18"/>
    </location>
</feature>
<reference evidence="2" key="1">
    <citation type="submission" date="2018-11" db="EMBL/GenBank/DDBJ databases">
        <authorList>
            <person name="Alioto T."/>
            <person name="Alioto T."/>
        </authorList>
    </citation>
    <scope>NUCLEOTIDE SEQUENCE</scope>
</reference>
<dbReference type="AlphaFoldDB" id="A0A8B6FMV8"/>
<keyword evidence="3" id="KW-1185">Reference proteome</keyword>
<feature type="chain" id="PRO_5032361800" description="Secreted protein" evidence="1">
    <location>
        <begin position="19"/>
        <end position="220"/>
    </location>
</feature>
<accession>A0A8B6FMV8</accession>
<sequence>MMYFVKMLVLMLACFAQAVPPPIPSQRCTYRVRELAEEFTSQETIPDFESYVQKDRLTGGYNLDPRMVDDFCGLFSKIVPIYENNIAALRILCNTEQERRYLEVVGHIKNVVMSFCKNETMKDVKALLTCSSNNHIAQHGYVGCLQGVIGGFTFSKPDSFNCAEDDPVSWFKSVTNSFMSCSCQFDSCAPESTKSITEMFTGHLDDACVIVKNMDIVVGK</sequence>
<dbReference type="EMBL" id="UYJE01007191">
    <property type="protein sequence ID" value="VDI52554.1"/>
    <property type="molecule type" value="Genomic_DNA"/>
</dbReference>
<gene>
    <name evidence="2" type="ORF">MGAL_10B028571</name>
</gene>
<evidence type="ECO:0008006" key="4">
    <source>
        <dbReference type="Google" id="ProtNLM"/>
    </source>
</evidence>